<reference evidence="2" key="1">
    <citation type="submission" date="2020-05" db="EMBL/GenBank/DDBJ databases">
        <authorList>
            <person name="Chiriac C."/>
            <person name="Salcher M."/>
            <person name="Ghai R."/>
            <person name="Kavagutti S V."/>
        </authorList>
    </citation>
    <scope>NUCLEOTIDE SEQUENCE</scope>
</reference>
<evidence type="ECO:0000313" key="4">
    <source>
        <dbReference type="EMBL" id="CAB5021919.1"/>
    </source>
</evidence>
<dbReference type="Gene3D" id="1.10.1220.10">
    <property type="entry name" value="Met repressor-like"/>
    <property type="match status" value="1"/>
</dbReference>
<name>A0A6J6ZBI2_9ZZZZ</name>
<feature type="domain" description="Ribbon-helix-helix protein CopG" evidence="1">
    <location>
        <begin position="10"/>
        <end position="43"/>
    </location>
</feature>
<dbReference type="EMBL" id="CAFBLT010000001">
    <property type="protein sequence ID" value="CAB4876604.1"/>
    <property type="molecule type" value="Genomic_DNA"/>
</dbReference>
<sequence length="83" mass="9402">MVMARKEVLVQLDDGLVAQLDALAHALSINRSELIRRATKALIDAEVVAKADQELQEAYRRQPQDRRMAKVGLEMTQATLNEW</sequence>
<dbReference type="InterPro" id="IPR013321">
    <property type="entry name" value="Arc_rbn_hlx_hlx"/>
</dbReference>
<evidence type="ECO:0000259" key="1">
    <source>
        <dbReference type="Pfam" id="PF01402"/>
    </source>
</evidence>
<dbReference type="EMBL" id="CAFBPM010000008">
    <property type="protein sequence ID" value="CAB5021919.1"/>
    <property type="molecule type" value="Genomic_DNA"/>
</dbReference>
<evidence type="ECO:0000313" key="3">
    <source>
        <dbReference type="EMBL" id="CAB4876604.1"/>
    </source>
</evidence>
<gene>
    <name evidence="2" type="ORF">UFOPK3164_00290</name>
    <name evidence="3" type="ORF">UFOPK3427_01170</name>
    <name evidence="4" type="ORF">UFOPK4112_00971</name>
</gene>
<evidence type="ECO:0000313" key="2">
    <source>
        <dbReference type="EMBL" id="CAB4819151.1"/>
    </source>
</evidence>
<organism evidence="2">
    <name type="scientific">freshwater metagenome</name>
    <dbReference type="NCBI Taxonomy" id="449393"/>
    <lineage>
        <taxon>unclassified sequences</taxon>
        <taxon>metagenomes</taxon>
        <taxon>ecological metagenomes</taxon>
    </lineage>
</organism>
<protein>
    <submittedName>
        <fullName evidence="2">Unannotated protein</fullName>
    </submittedName>
</protein>
<dbReference type="AlphaFoldDB" id="A0A6J6ZBI2"/>
<dbReference type="EMBL" id="CAFABE010000008">
    <property type="protein sequence ID" value="CAB4819151.1"/>
    <property type="molecule type" value="Genomic_DNA"/>
</dbReference>
<dbReference type="GO" id="GO:0006355">
    <property type="term" value="P:regulation of DNA-templated transcription"/>
    <property type="evidence" value="ECO:0007669"/>
    <property type="project" value="InterPro"/>
</dbReference>
<dbReference type="InterPro" id="IPR002145">
    <property type="entry name" value="CopG"/>
</dbReference>
<dbReference type="Pfam" id="PF01402">
    <property type="entry name" value="RHH_1"/>
    <property type="match status" value="1"/>
</dbReference>
<accession>A0A6J6ZBI2</accession>
<proteinExistence type="predicted"/>